<evidence type="ECO:0000259" key="1">
    <source>
        <dbReference type="Pfam" id="PF13577"/>
    </source>
</evidence>
<dbReference type="SUPFAM" id="SSF54427">
    <property type="entry name" value="NTF2-like"/>
    <property type="match status" value="1"/>
</dbReference>
<dbReference type="Gene3D" id="3.10.450.50">
    <property type="match status" value="1"/>
</dbReference>
<evidence type="ECO:0000313" key="2">
    <source>
        <dbReference type="EMBL" id="KIZ41340.1"/>
    </source>
</evidence>
<name>A0A0D7ELC7_RHOPL</name>
<dbReference type="AlphaFoldDB" id="A0A0D7ELC7"/>
<dbReference type="Proteomes" id="UP000032515">
    <property type="component" value="Unassembled WGS sequence"/>
</dbReference>
<sequence length="165" mass="18963">MSNSDNDLDLRTRIEALERRLAEHDDREAIRTLRCTYHEYVNQDRVTELADLFSENATVSYGGRPFVTGREEIRSFFINFPIKWARQFIHAHVVAIDGDRGTGYSHLDGRPVRDGKSLMVGGRFDDEYVRENGRWLFSKVVLTTWYIVPVEPGWEAAATAKPTQG</sequence>
<dbReference type="OrthoDB" id="581683at2"/>
<dbReference type="RefSeq" id="WP_044412639.1">
    <property type="nucleotide sequence ID" value="NZ_JXXE01000303.1"/>
</dbReference>
<dbReference type="InterPro" id="IPR032710">
    <property type="entry name" value="NTF2-like_dom_sf"/>
</dbReference>
<reference evidence="2 3" key="1">
    <citation type="submission" date="2014-11" db="EMBL/GenBank/DDBJ databases">
        <title>Genomics and ecophysiology of heterotrophic nitrogen fixing bacteria isolated from estuarine surface water.</title>
        <authorList>
            <person name="Bentzon-Tilia M."/>
            <person name="Severin I."/>
            <person name="Hansen L.H."/>
            <person name="Riemann L."/>
        </authorList>
    </citation>
    <scope>NUCLEOTIDE SEQUENCE [LARGE SCALE GENOMIC DNA]</scope>
    <source>
        <strain evidence="2 3">BAL398</strain>
    </source>
</reference>
<gene>
    <name evidence="2" type="ORF">OO17_15415</name>
</gene>
<dbReference type="Pfam" id="PF13577">
    <property type="entry name" value="SnoaL_4"/>
    <property type="match status" value="1"/>
</dbReference>
<comment type="caution">
    <text evidence="2">The sequence shown here is derived from an EMBL/GenBank/DDBJ whole genome shotgun (WGS) entry which is preliminary data.</text>
</comment>
<organism evidence="2 3">
    <name type="scientific">Rhodopseudomonas palustris</name>
    <dbReference type="NCBI Taxonomy" id="1076"/>
    <lineage>
        <taxon>Bacteria</taxon>
        <taxon>Pseudomonadati</taxon>
        <taxon>Pseudomonadota</taxon>
        <taxon>Alphaproteobacteria</taxon>
        <taxon>Hyphomicrobiales</taxon>
        <taxon>Nitrobacteraceae</taxon>
        <taxon>Rhodopseudomonas</taxon>
    </lineage>
</organism>
<dbReference type="PATRIC" id="fig|1076.23.peg.3283"/>
<dbReference type="InterPro" id="IPR037401">
    <property type="entry name" value="SnoaL-like"/>
</dbReference>
<accession>A0A0D7ELC7</accession>
<dbReference type="EMBL" id="JXXE01000303">
    <property type="protein sequence ID" value="KIZ41340.1"/>
    <property type="molecule type" value="Genomic_DNA"/>
</dbReference>
<evidence type="ECO:0000313" key="3">
    <source>
        <dbReference type="Proteomes" id="UP000032515"/>
    </source>
</evidence>
<protein>
    <recommendedName>
        <fullName evidence="1">SnoaL-like domain-containing protein</fullName>
    </recommendedName>
</protein>
<feature type="domain" description="SnoaL-like" evidence="1">
    <location>
        <begin position="24"/>
        <end position="139"/>
    </location>
</feature>
<proteinExistence type="predicted"/>